<dbReference type="Proteomes" id="UP000728185">
    <property type="component" value="Unassembled WGS sequence"/>
</dbReference>
<feature type="domain" description="Calponin-homology (CH)" evidence="3">
    <location>
        <begin position="21"/>
        <end position="129"/>
    </location>
</feature>
<dbReference type="SUPFAM" id="SSF47576">
    <property type="entry name" value="Calponin-homology domain, CH-domain"/>
    <property type="match status" value="1"/>
</dbReference>
<evidence type="ECO:0000313" key="5">
    <source>
        <dbReference type="Proteomes" id="UP000728185"/>
    </source>
</evidence>
<dbReference type="PROSITE" id="PS50021">
    <property type="entry name" value="CH"/>
    <property type="match status" value="1"/>
</dbReference>
<dbReference type="AlphaFoldDB" id="A0A8E0S3S6"/>
<dbReference type="OrthoDB" id="30551at2759"/>
<dbReference type="InterPro" id="IPR001715">
    <property type="entry name" value="CH_dom"/>
</dbReference>
<keyword evidence="5" id="KW-1185">Reference proteome</keyword>
<keyword evidence="1" id="KW-0175">Coiled coil</keyword>
<evidence type="ECO:0000256" key="2">
    <source>
        <dbReference type="SAM" id="MobiDB-lite"/>
    </source>
</evidence>
<feature type="coiled-coil region" evidence="1">
    <location>
        <begin position="315"/>
        <end position="370"/>
    </location>
</feature>
<feature type="region of interest" description="Disordered" evidence="2">
    <location>
        <begin position="132"/>
        <end position="255"/>
    </location>
</feature>
<feature type="compositionally biased region" description="Low complexity" evidence="2">
    <location>
        <begin position="196"/>
        <end position="209"/>
    </location>
</feature>
<organism evidence="4 5">
    <name type="scientific">Fasciolopsis buskii</name>
    <dbReference type="NCBI Taxonomy" id="27845"/>
    <lineage>
        <taxon>Eukaryota</taxon>
        <taxon>Metazoa</taxon>
        <taxon>Spiralia</taxon>
        <taxon>Lophotrochozoa</taxon>
        <taxon>Platyhelminthes</taxon>
        <taxon>Trematoda</taxon>
        <taxon>Digenea</taxon>
        <taxon>Plagiorchiida</taxon>
        <taxon>Echinostomata</taxon>
        <taxon>Echinostomatoidea</taxon>
        <taxon>Fasciolidae</taxon>
        <taxon>Fasciolopsis</taxon>
    </lineage>
</organism>
<dbReference type="Pfam" id="PF00307">
    <property type="entry name" value="CH"/>
    <property type="match status" value="1"/>
</dbReference>
<reference evidence="4" key="1">
    <citation type="submission" date="2019-05" db="EMBL/GenBank/DDBJ databases">
        <title>Annotation for the trematode Fasciolopsis buski.</title>
        <authorList>
            <person name="Choi Y.-J."/>
        </authorList>
    </citation>
    <scope>NUCLEOTIDE SEQUENCE</scope>
    <source>
        <strain evidence="4">HT</strain>
        <tissue evidence="4">Whole worm</tissue>
    </source>
</reference>
<proteinExistence type="predicted"/>
<sequence length="502" mass="56180">MDSTDEYLTHYGSSAGFYWTEAIENDYITWFNAHLSKATPPMAITHLTEESMCNGVAIGLLLETVGGIKLNGLLLQPITRVERLHNVHEVFGELRRMNVRLDNMQPEDVMNGNKTTIIQLLLAISSHLSLDPRARQTPHSDDSQRRSGSTSPRTPSRQTPTDRHTPSTHFTEIHDSTYSHQVIGPTVYQGETSGHSSPRSRSTMTMMFSGKRSPTSPKSDVLNPSSPSPRGSVRDPNETKFPMSPSPPPVTVTAIPARSNGSVIYPRQPISPTPQSRIDLGQSAPDLARYMNPVNELSKLKTRLNTIQQLHDGYMAGLQTEERDVEKELNYAKQQIIELTRMLQAKDVVLRKTEQENIRLNETVRRLRDVGQNKPISETNIKSPYPSVLKNSTRAYASNPRLTPTPSSVTTNARNETARFLSEHSYDPRLNSFQGFNQLKQLSPSVLTKYNKNGLDNSIDSSYRPEPRRARARNNGLHIKKVSLNLDANPGPAYNDNCNATF</sequence>
<protein>
    <recommendedName>
        <fullName evidence="3">Calponin-homology (CH) domain-containing protein</fullName>
    </recommendedName>
</protein>
<dbReference type="Gene3D" id="1.10.418.10">
    <property type="entry name" value="Calponin-like domain"/>
    <property type="match status" value="1"/>
</dbReference>
<name>A0A8E0S3S6_9TREM</name>
<gene>
    <name evidence="4" type="ORF">FBUS_01798</name>
</gene>
<evidence type="ECO:0000256" key="1">
    <source>
        <dbReference type="SAM" id="Coils"/>
    </source>
</evidence>
<dbReference type="InterPro" id="IPR036872">
    <property type="entry name" value="CH_dom_sf"/>
</dbReference>
<dbReference type="EMBL" id="LUCM01003221">
    <property type="protein sequence ID" value="KAA0196158.1"/>
    <property type="molecule type" value="Genomic_DNA"/>
</dbReference>
<comment type="caution">
    <text evidence="4">The sequence shown here is derived from an EMBL/GenBank/DDBJ whole genome shotgun (WGS) entry which is preliminary data.</text>
</comment>
<feature type="compositionally biased region" description="Low complexity" evidence="2">
    <location>
        <begin position="146"/>
        <end position="159"/>
    </location>
</feature>
<feature type="compositionally biased region" description="Polar residues" evidence="2">
    <location>
        <begin position="212"/>
        <end position="229"/>
    </location>
</feature>
<evidence type="ECO:0000313" key="4">
    <source>
        <dbReference type="EMBL" id="KAA0196158.1"/>
    </source>
</evidence>
<evidence type="ECO:0000259" key="3">
    <source>
        <dbReference type="PROSITE" id="PS50021"/>
    </source>
</evidence>
<feature type="compositionally biased region" description="Basic and acidic residues" evidence="2">
    <location>
        <begin position="132"/>
        <end position="145"/>
    </location>
</feature>
<accession>A0A8E0S3S6</accession>
<feature type="compositionally biased region" description="Basic and acidic residues" evidence="2">
    <location>
        <begin position="160"/>
        <end position="177"/>
    </location>
</feature>